<dbReference type="EMBL" id="LGTC01000001">
    <property type="protein sequence ID" value="KNY24790.1"/>
    <property type="molecule type" value="Genomic_DNA"/>
</dbReference>
<keyword evidence="3" id="KW-1185">Reference proteome</keyword>
<dbReference type="AlphaFoldDB" id="A0A0L6JGH2"/>
<dbReference type="eggNOG" id="ENOG5032Y4N">
    <property type="taxonomic scope" value="Bacteria"/>
</dbReference>
<gene>
    <name evidence="2" type="ORF">Bccel_0047</name>
</gene>
<feature type="domain" description="Protein CotJB" evidence="1">
    <location>
        <begin position="8"/>
        <end position="81"/>
    </location>
</feature>
<name>A0A0L6JGH2_9FIRM</name>
<dbReference type="OrthoDB" id="9804099at2"/>
<dbReference type="STRING" id="398512.Bccel_0047"/>
<protein>
    <submittedName>
        <fullName evidence="2">Spore coat assembly protein CotJB, domain containing protein</fullName>
    </submittedName>
</protein>
<dbReference type="InterPro" id="IPR024207">
    <property type="entry name" value="CotJB_dom"/>
</dbReference>
<evidence type="ECO:0000313" key="2">
    <source>
        <dbReference type="EMBL" id="KNY24790.1"/>
    </source>
</evidence>
<dbReference type="RefSeq" id="WP_036939331.1">
    <property type="nucleotide sequence ID" value="NZ_JQKC01000009.1"/>
</dbReference>
<reference evidence="3" key="1">
    <citation type="submission" date="2015-07" db="EMBL/GenBank/DDBJ databases">
        <title>Near-Complete Genome Sequence of the Cellulolytic Bacterium Bacteroides (Pseudobacteroides) cellulosolvens ATCC 35603.</title>
        <authorList>
            <person name="Dassa B."/>
            <person name="Utturkar S.M."/>
            <person name="Klingeman D.M."/>
            <person name="Hurt R.A."/>
            <person name="Keller M."/>
            <person name="Xu J."/>
            <person name="Reddy Y.H.K."/>
            <person name="Borovok I."/>
            <person name="Grinberg I.R."/>
            <person name="Lamed R."/>
            <person name="Zhivin O."/>
            <person name="Bayer E.A."/>
            <person name="Brown S.D."/>
        </authorList>
    </citation>
    <scope>NUCLEOTIDE SEQUENCE [LARGE SCALE GENOMIC DNA]</scope>
    <source>
        <strain evidence="3">DSM 2933</strain>
    </source>
</reference>
<organism evidence="2 3">
    <name type="scientific">Pseudobacteroides cellulosolvens ATCC 35603 = DSM 2933</name>
    <dbReference type="NCBI Taxonomy" id="398512"/>
    <lineage>
        <taxon>Bacteria</taxon>
        <taxon>Bacillati</taxon>
        <taxon>Bacillota</taxon>
        <taxon>Clostridia</taxon>
        <taxon>Eubacteriales</taxon>
        <taxon>Oscillospiraceae</taxon>
        <taxon>Pseudobacteroides</taxon>
    </lineage>
</organism>
<dbReference type="InterPro" id="IPR016571">
    <property type="entry name" value="Spore_coat_assembly_CotJB"/>
</dbReference>
<evidence type="ECO:0000259" key="1">
    <source>
        <dbReference type="Pfam" id="PF12652"/>
    </source>
</evidence>
<accession>A0A0L6JGH2</accession>
<dbReference type="Pfam" id="PF12652">
    <property type="entry name" value="CotJB"/>
    <property type="match status" value="1"/>
</dbReference>
<evidence type="ECO:0000313" key="3">
    <source>
        <dbReference type="Proteomes" id="UP000036923"/>
    </source>
</evidence>
<sequence length="82" mass="9860">MDTNRDCLLKEIMSVDFTSIELGLYLNTHPWDQRAIMLFNSSVLKSRMLRDKYEKMYGPLTQQSPNYGNTWKWIDSPWPWEK</sequence>
<dbReference type="PIRSF" id="PIRSF010606">
    <property type="entry name" value="Spore_coat_CotJB"/>
    <property type="match status" value="1"/>
</dbReference>
<dbReference type="Proteomes" id="UP000036923">
    <property type="component" value="Unassembled WGS sequence"/>
</dbReference>
<comment type="caution">
    <text evidence="2">The sequence shown here is derived from an EMBL/GenBank/DDBJ whole genome shotgun (WGS) entry which is preliminary data.</text>
</comment>
<proteinExistence type="predicted"/>